<feature type="non-terminal residue" evidence="1">
    <location>
        <position position="1"/>
    </location>
</feature>
<reference evidence="1" key="1">
    <citation type="submission" date="2018-05" db="EMBL/GenBank/DDBJ databases">
        <authorList>
            <person name="Lanie J.A."/>
            <person name="Ng W.-L."/>
            <person name="Kazmierczak K.M."/>
            <person name="Andrzejewski T.M."/>
            <person name="Davidsen T.M."/>
            <person name="Wayne K.J."/>
            <person name="Tettelin H."/>
            <person name="Glass J.I."/>
            <person name="Rusch D."/>
            <person name="Podicherti R."/>
            <person name="Tsui H.-C.T."/>
            <person name="Winkler M.E."/>
        </authorList>
    </citation>
    <scope>NUCLEOTIDE SEQUENCE</scope>
</reference>
<dbReference type="EMBL" id="UINC01136122">
    <property type="protein sequence ID" value="SVD20688.1"/>
    <property type="molecule type" value="Genomic_DNA"/>
</dbReference>
<gene>
    <name evidence="1" type="ORF">METZ01_LOCUS373542</name>
</gene>
<organism evidence="1">
    <name type="scientific">marine metagenome</name>
    <dbReference type="NCBI Taxonomy" id="408172"/>
    <lineage>
        <taxon>unclassified sequences</taxon>
        <taxon>metagenomes</taxon>
        <taxon>ecological metagenomes</taxon>
    </lineage>
</organism>
<evidence type="ECO:0000313" key="1">
    <source>
        <dbReference type="EMBL" id="SVD20688.1"/>
    </source>
</evidence>
<protein>
    <submittedName>
        <fullName evidence="1">Uncharacterized protein</fullName>
    </submittedName>
</protein>
<proteinExistence type="predicted"/>
<feature type="non-terminal residue" evidence="1">
    <location>
        <position position="37"/>
    </location>
</feature>
<dbReference type="AlphaFoldDB" id="A0A382TH10"/>
<name>A0A382TH10_9ZZZZ</name>
<accession>A0A382TH10</accession>
<sequence>VLRRCGVVVALVALTTALLSTAVQAAPRGFFSGTDSA</sequence>